<dbReference type="InterPro" id="IPR057336">
    <property type="entry name" value="GerAC_N"/>
</dbReference>
<dbReference type="InterPro" id="IPR046953">
    <property type="entry name" value="Spore_GerAC-like_C"/>
</dbReference>
<evidence type="ECO:0000256" key="1">
    <source>
        <dbReference type="ARBA" id="ARBA00004635"/>
    </source>
</evidence>
<reference evidence="11 12" key="1">
    <citation type="submission" date="2014-06" db="EMBL/GenBank/DDBJ databases">
        <title>Draft genome sequence of Paenibacillus sp. MSt1.</title>
        <authorList>
            <person name="Aw Y.K."/>
            <person name="Ong K.S."/>
            <person name="Gan H.M."/>
            <person name="Lee S.M."/>
        </authorList>
    </citation>
    <scope>NUCLEOTIDE SEQUENCE [LARGE SCALE GENOMIC DNA]</scope>
    <source>
        <strain evidence="11 12">MSt1</strain>
    </source>
</reference>
<proteinExistence type="inferred from homology"/>
<comment type="subcellular location">
    <subcellularLocation>
        <location evidence="1">Membrane</location>
        <topology evidence="1">Lipid-anchor</topology>
    </subcellularLocation>
</comment>
<keyword evidence="4 8" id="KW-0732">Signal</keyword>
<comment type="similarity">
    <text evidence="2">Belongs to the GerABKC lipoprotein family.</text>
</comment>
<dbReference type="InterPro" id="IPR008844">
    <property type="entry name" value="Spore_GerAC-like"/>
</dbReference>
<evidence type="ECO:0000256" key="8">
    <source>
        <dbReference type="SAM" id="SignalP"/>
    </source>
</evidence>
<keyword evidence="6" id="KW-0564">Palmitate</keyword>
<dbReference type="Pfam" id="PF05504">
    <property type="entry name" value="Spore_GerAC"/>
    <property type="match status" value="1"/>
</dbReference>
<keyword evidence="3" id="KW-0309">Germination</keyword>
<dbReference type="InterPro" id="IPR038501">
    <property type="entry name" value="Spore_GerAC_C_sf"/>
</dbReference>
<dbReference type="AlphaFoldDB" id="A0A081NTC5"/>
<comment type="caution">
    <text evidence="11">The sequence shown here is derived from an EMBL/GenBank/DDBJ whole genome shotgun (WGS) entry which is preliminary data.</text>
</comment>
<dbReference type="PANTHER" id="PTHR35789">
    <property type="entry name" value="SPORE GERMINATION PROTEIN B3"/>
    <property type="match status" value="1"/>
</dbReference>
<dbReference type="PANTHER" id="PTHR35789:SF1">
    <property type="entry name" value="SPORE GERMINATION PROTEIN B3"/>
    <property type="match status" value="1"/>
</dbReference>
<evidence type="ECO:0000313" key="11">
    <source>
        <dbReference type="EMBL" id="KEQ21698.1"/>
    </source>
</evidence>
<organism evidence="11 12">
    <name type="scientific">Paenibacillus tyrfis</name>
    <dbReference type="NCBI Taxonomy" id="1501230"/>
    <lineage>
        <taxon>Bacteria</taxon>
        <taxon>Bacillati</taxon>
        <taxon>Bacillota</taxon>
        <taxon>Bacilli</taxon>
        <taxon>Bacillales</taxon>
        <taxon>Paenibacillaceae</taxon>
        <taxon>Paenibacillus</taxon>
    </lineage>
</organism>
<name>A0A081NTC5_9BACL</name>
<evidence type="ECO:0000256" key="2">
    <source>
        <dbReference type="ARBA" id="ARBA00007886"/>
    </source>
</evidence>
<protein>
    <submittedName>
        <fullName evidence="11">Spore gernimation protein</fullName>
    </submittedName>
</protein>
<evidence type="ECO:0000259" key="10">
    <source>
        <dbReference type="Pfam" id="PF25198"/>
    </source>
</evidence>
<evidence type="ECO:0000256" key="4">
    <source>
        <dbReference type="ARBA" id="ARBA00022729"/>
    </source>
</evidence>
<dbReference type="Gene3D" id="3.30.300.210">
    <property type="entry name" value="Nutrient germinant receptor protein C, domain 3"/>
    <property type="match status" value="1"/>
</dbReference>
<evidence type="ECO:0000313" key="12">
    <source>
        <dbReference type="Proteomes" id="UP000028123"/>
    </source>
</evidence>
<dbReference type="Proteomes" id="UP000028123">
    <property type="component" value="Unassembled WGS sequence"/>
</dbReference>
<feature type="domain" description="Spore germination GerAC-like C-terminal" evidence="9">
    <location>
        <begin position="217"/>
        <end position="380"/>
    </location>
</feature>
<sequence length="393" mass="44569">MRSRRSRLSLILLSLLCLTGCWDRVEINDTAFILTTAVDVEQDGKIRYSVLMPLPGSMGGASGGGGGTAGTKSYYIDSEVGTTFREAQARLQRRMSRRMFFAHRRTLLIGEDYAKRGIRNVFDTTPRSPESRMTLYMVVAKGKAYKLLQATPQFERFPSEAIRELVKARNVIPINMKQVALSLSSPGSDAVTVYMGVKEAQKTSKNTKKSKEIEFLGYAQFREDKMTGVFENVEADGLAWLKSMSVQSTATVKIEDRYTITLSIFDSKCQIRAHTVRGKLRFDIRTEAKAKVTESLGMYDLSQTGKVQKVEEAMNRYIEQSMRKAIRKMIANRTDSAQFGSYLWREHPGLWEKKYASRWPAGMKDADFRIQVRSVLTETGLIYENVTKAERTR</sequence>
<accession>A0A081NTC5</accession>
<keyword evidence="12" id="KW-1185">Reference proteome</keyword>
<keyword evidence="7" id="KW-0449">Lipoprotein</keyword>
<keyword evidence="5" id="KW-0472">Membrane</keyword>
<dbReference type="eggNOG" id="ENOG502ZA53">
    <property type="taxonomic scope" value="Bacteria"/>
</dbReference>
<feature type="signal peptide" evidence="8">
    <location>
        <begin position="1"/>
        <end position="23"/>
    </location>
</feature>
<dbReference type="RefSeq" id="WP_036693713.1">
    <property type="nucleotide sequence ID" value="NZ_JNVM01000066.1"/>
</dbReference>
<dbReference type="EMBL" id="JNVM01000066">
    <property type="protein sequence ID" value="KEQ21698.1"/>
    <property type="molecule type" value="Genomic_DNA"/>
</dbReference>
<dbReference type="GO" id="GO:0016020">
    <property type="term" value="C:membrane"/>
    <property type="evidence" value="ECO:0007669"/>
    <property type="project" value="UniProtKB-SubCell"/>
</dbReference>
<evidence type="ECO:0000259" key="9">
    <source>
        <dbReference type="Pfam" id="PF05504"/>
    </source>
</evidence>
<feature type="chain" id="PRO_5039287496" evidence="8">
    <location>
        <begin position="24"/>
        <end position="393"/>
    </location>
</feature>
<gene>
    <name evidence="11" type="ORF">ET33_34140</name>
</gene>
<dbReference type="NCBIfam" id="TIGR02887">
    <property type="entry name" value="spore_ger_x_C"/>
    <property type="match status" value="1"/>
</dbReference>
<dbReference type="OrthoDB" id="9816067at2"/>
<evidence type="ECO:0000256" key="7">
    <source>
        <dbReference type="ARBA" id="ARBA00023288"/>
    </source>
</evidence>
<evidence type="ECO:0000256" key="5">
    <source>
        <dbReference type="ARBA" id="ARBA00023136"/>
    </source>
</evidence>
<evidence type="ECO:0000256" key="3">
    <source>
        <dbReference type="ARBA" id="ARBA00022544"/>
    </source>
</evidence>
<dbReference type="Pfam" id="PF25198">
    <property type="entry name" value="Spore_GerAC_N"/>
    <property type="match status" value="1"/>
</dbReference>
<dbReference type="GO" id="GO:0009847">
    <property type="term" value="P:spore germination"/>
    <property type="evidence" value="ECO:0007669"/>
    <property type="project" value="InterPro"/>
</dbReference>
<evidence type="ECO:0000256" key="6">
    <source>
        <dbReference type="ARBA" id="ARBA00023139"/>
    </source>
</evidence>
<feature type="domain" description="Spore germination protein N-terminal" evidence="10">
    <location>
        <begin position="23"/>
        <end position="195"/>
    </location>
</feature>